<dbReference type="AlphaFoldDB" id="A0A5B0X2Y6"/>
<keyword evidence="2" id="KW-0503">Monooxygenase</keyword>
<dbReference type="Proteomes" id="UP000323708">
    <property type="component" value="Unassembled WGS sequence"/>
</dbReference>
<dbReference type="InterPro" id="IPR036188">
    <property type="entry name" value="FAD/NAD-bd_sf"/>
</dbReference>
<keyword evidence="3" id="KW-1185">Reference proteome</keyword>
<dbReference type="Gene3D" id="3.50.50.60">
    <property type="entry name" value="FAD/NAD(P)-binding domain"/>
    <property type="match status" value="1"/>
</dbReference>
<evidence type="ECO:0000313" key="2">
    <source>
        <dbReference type="EMBL" id="KAA1192519.1"/>
    </source>
</evidence>
<dbReference type="SUPFAM" id="SSF51905">
    <property type="entry name" value="FAD/NAD(P)-binding domain"/>
    <property type="match status" value="1"/>
</dbReference>
<accession>A0A5B0X2Y6</accession>
<keyword evidence="2" id="KW-0560">Oxidoreductase</keyword>
<feature type="domain" description="FAD-binding" evidence="1">
    <location>
        <begin position="5"/>
        <end position="303"/>
    </location>
</feature>
<evidence type="ECO:0000313" key="3">
    <source>
        <dbReference type="Proteomes" id="UP000323708"/>
    </source>
</evidence>
<dbReference type="Pfam" id="PF01494">
    <property type="entry name" value="FAD_binding_3"/>
    <property type="match status" value="1"/>
</dbReference>
<dbReference type="GO" id="GO:0004497">
    <property type="term" value="F:monooxygenase activity"/>
    <property type="evidence" value="ECO:0007669"/>
    <property type="project" value="UniProtKB-KW"/>
</dbReference>
<dbReference type="PRINTS" id="PR00420">
    <property type="entry name" value="RNGMNOXGNASE"/>
</dbReference>
<dbReference type="PANTHER" id="PTHR43876">
    <property type="entry name" value="UBIQUINONE BIOSYNTHESIS MONOOXYGENASE COQ6, MITOCHONDRIAL"/>
    <property type="match status" value="1"/>
</dbReference>
<comment type="caution">
    <text evidence="2">The sequence shown here is derived from an EMBL/GenBank/DDBJ whole genome shotgun (WGS) entry which is preliminary data.</text>
</comment>
<dbReference type="RefSeq" id="WP_149610812.1">
    <property type="nucleotide sequence ID" value="NZ_VTUX01000003.1"/>
</dbReference>
<dbReference type="PANTHER" id="PTHR43876:SF7">
    <property type="entry name" value="UBIQUINONE BIOSYNTHESIS MONOOXYGENASE COQ6, MITOCHONDRIAL"/>
    <property type="match status" value="1"/>
</dbReference>
<protein>
    <submittedName>
        <fullName evidence="2">FAD-dependent monooxygenase</fullName>
    </submittedName>
</protein>
<dbReference type="InterPro" id="IPR051205">
    <property type="entry name" value="UbiH/COQ6_monooxygenase"/>
</dbReference>
<gene>
    <name evidence="2" type="ORF">F0M18_07555</name>
</gene>
<reference evidence="2 3" key="1">
    <citation type="submission" date="2019-09" db="EMBL/GenBank/DDBJ databases">
        <authorList>
            <person name="Chen X.-Y."/>
        </authorList>
    </citation>
    <scope>NUCLEOTIDE SEQUENCE [LARGE SCALE GENOMIC DNA]</scope>
    <source>
        <strain evidence="2 3">NY5</strain>
    </source>
</reference>
<name>A0A5B0X2Y6_9GAMM</name>
<sequence length="371" mass="41237">MQQFDIAIVGAGFAGLNLAHATAAQGLDVAVVDKRTTCPDIFRAEKIEPDQASVMRDLGTLQFRSPKCEPIGKTLRISGGNVSEVDTVEQYGISYSDTINSLRDNLPSEVTCIHETASEIVPGDVARIVLSNGEEVVARLVVLACGDYNKLIGAIGIPRQQHDDLVSLSFGFDIRRQDGLDFDFNGLNYFLPDMPNGVQYLTVFPIGSRMRVNLFTRMRRSDPLATSLRQDTLATLNKLFPDLPGYLGDVVLDSRVQVMPTTYYRLEEQVLPAVVVVGDAFQSVSPATGSGLSKVLIDVQTLSEDFIPRWRNQRVISADDVAAYYRNRCKVDSDRNSLKSWFYEDYGSQERPPLLTRVRRFVQLSLRFGSP</sequence>
<dbReference type="EMBL" id="VTUX01000003">
    <property type="protein sequence ID" value="KAA1192519.1"/>
    <property type="molecule type" value="Genomic_DNA"/>
</dbReference>
<evidence type="ECO:0000259" key="1">
    <source>
        <dbReference type="Pfam" id="PF01494"/>
    </source>
</evidence>
<dbReference type="InterPro" id="IPR002938">
    <property type="entry name" value="FAD-bd"/>
</dbReference>
<proteinExistence type="predicted"/>
<organism evidence="2 3">
    <name type="scientific">Pseudohalioglobus sediminis</name>
    <dbReference type="NCBI Taxonomy" id="2606449"/>
    <lineage>
        <taxon>Bacteria</taxon>
        <taxon>Pseudomonadati</taxon>
        <taxon>Pseudomonadota</taxon>
        <taxon>Gammaproteobacteria</taxon>
        <taxon>Cellvibrionales</taxon>
        <taxon>Halieaceae</taxon>
        <taxon>Pseudohalioglobus</taxon>
    </lineage>
</organism>
<dbReference type="GO" id="GO:0071949">
    <property type="term" value="F:FAD binding"/>
    <property type="evidence" value="ECO:0007669"/>
    <property type="project" value="InterPro"/>
</dbReference>